<comment type="caution">
    <text evidence="1">The sequence shown here is derived from an EMBL/GenBank/DDBJ whole genome shotgun (WGS) entry which is preliminary data.</text>
</comment>
<evidence type="ECO:0000313" key="1">
    <source>
        <dbReference type="EMBL" id="GKV46775.1"/>
    </source>
</evidence>
<name>A0AAV5MAG6_9ROSI</name>
<dbReference type="AlphaFoldDB" id="A0AAV5MAG6"/>
<proteinExistence type="predicted"/>
<accession>A0AAV5MAG6</accession>
<dbReference type="EMBL" id="BPVZ01000215">
    <property type="protein sequence ID" value="GKV46775.1"/>
    <property type="molecule type" value="Genomic_DNA"/>
</dbReference>
<sequence>MRVRSLAIWVKKHIFANNLVTYSTCLPNNGGCFKLESNNMGNLATEEPGQVKGHDVSSIRLVLPTTGDEV</sequence>
<evidence type="ECO:0000313" key="2">
    <source>
        <dbReference type="Proteomes" id="UP001054252"/>
    </source>
</evidence>
<protein>
    <submittedName>
        <fullName evidence="1">Uncharacterized protein</fullName>
    </submittedName>
</protein>
<keyword evidence="2" id="KW-1185">Reference proteome</keyword>
<reference evidence="1 2" key="1">
    <citation type="journal article" date="2021" name="Commun. Biol.">
        <title>The genome of Shorea leprosula (Dipterocarpaceae) highlights the ecological relevance of drought in aseasonal tropical rainforests.</title>
        <authorList>
            <person name="Ng K.K.S."/>
            <person name="Kobayashi M.J."/>
            <person name="Fawcett J.A."/>
            <person name="Hatakeyama M."/>
            <person name="Paape T."/>
            <person name="Ng C.H."/>
            <person name="Ang C.C."/>
            <person name="Tnah L.H."/>
            <person name="Lee C.T."/>
            <person name="Nishiyama T."/>
            <person name="Sese J."/>
            <person name="O'Brien M.J."/>
            <person name="Copetti D."/>
            <person name="Mohd Noor M.I."/>
            <person name="Ong R.C."/>
            <person name="Putra M."/>
            <person name="Sireger I.Z."/>
            <person name="Indrioko S."/>
            <person name="Kosugi Y."/>
            <person name="Izuno A."/>
            <person name="Isagi Y."/>
            <person name="Lee S.L."/>
            <person name="Shimizu K.K."/>
        </authorList>
    </citation>
    <scope>NUCLEOTIDE SEQUENCE [LARGE SCALE GENOMIC DNA]</scope>
    <source>
        <strain evidence="1">214</strain>
    </source>
</reference>
<dbReference type="Proteomes" id="UP001054252">
    <property type="component" value="Unassembled WGS sequence"/>
</dbReference>
<organism evidence="1 2">
    <name type="scientific">Rubroshorea leprosula</name>
    <dbReference type="NCBI Taxonomy" id="152421"/>
    <lineage>
        <taxon>Eukaryota</taxon>
        <taxon>Viridiplantae</taxon>
        <taxon>Streptophyta</taxon>
        <taxon>Embryophyta</taxon>
        <taxon>Tracheophyta</taxon>
        <taxon>Spermatophyta</taxon>
        <taxon>Magnoliopsida</taxon>
        <taxon>eudicotyledons</taxon>
        <taxon>Gunneridae</taxon>
        <taxon>Pentapetalae</taxon>
        <taxon>rosids</taxon>
        <taxon>malvids</taxon>
        <taxon>Malvales</taxon>
        <taxon>Dipterocarpaceae</taxon>
        <taxon>Rubroshorea</taxon>
    </lineage>
</organism>
<gene>
    <name evidence="1" type="ORF">SLEP1_g53744</name>
</gene>